<evidence type="ECO:0000313" key="3">
    <source>
        <dbReference type="Proteomes" id="UP000278807"/>
    </source>
</evidence>
<dbReference type="GO" id="GO:0003678">
    <property type="term" value="F:DNA helicase activity"/>
    <property type="evidence" value="ECO:0007669"/>
    <property type="project" value="InterPro"/>
</dbReference>
<dbReference type="Pfam" id="PF03730">
    <property type="entry name" value="Ku_C"/>
    <property type="match status" value="1"/>
</dbReference>
<dbReference type="PANTHER" id="PTHR12604">
    <property type="entry name" value="KU AUTOANTIGEN DNA HELICASE"/>
    <property type="match status" value="1"/>
</dbReference>
<evidence type="ECO:0000313" key="2">
    <source>
        <dbReference type="EMBL" id="VDO02911.1"/>
    </source>
</evidence>
<feature type="domain" description="Ku70/Ku80 C-terminal arm" evidence="1">
    <location>
        <begin position="8"/>
        <end position="84"/>
    </location>
</feature>
<dbReference type="GO" id="GO:0000723">
    <property type="term" value="P:telomere maintenance"/>
    <property type="evidence" value="ECO:0007669"/>
    <property type="project" value="TreeGrafter"/>
</dbReference>
<reference evidence="2 3" key="2">
    <citation type="submission" date="2018-11" db="EMBL/GenBank/DDBJ databases">
        <authorList>
            <consortium name="Pathogen Informatics"/>
        </authorList>
    </citation>
    <scope>NUCLEOTIDE SEQUENCE [LARGE SCALE GENOMIC DNA]</scope>
</reference>
<organism evidence="4">
    <name type="scientific">Rodentolepis nana</name>
    <name type="common">Dwarf tapeworm</name>
    <name type="synonym">Hymenolepis nana</name>
    <dbReference type="NCBI Taxonomy" id="102285"/>
    <lineage>
        <taxon>Eukaryota</taxon>
        <taxon>Metazoa</taxon>
        <taxon>Spiralia</taxon>
        <taxon>Lophotrochozoa</taxon>
        <taxon>Platyhelminthes</taxon>
        <taxon>Cestoda</taxon>
        <taxon>Eucestoda</taxon>
        <taxon>Cyclophyllidea</taxon>
        <taxon>Hymenolepididae</taxon>
        <taxon>Rodentolepis</taxon>
    </lineage>
</organism>
<dbReference type="WBParaSite" id="HNAJ_0000705501-mRNA-1">
    <property type="protein sequence ID" value="HNAJ_0000705501-mRNA-1"/>
    <property type="gene ID" value="HNAJ_0000705501"/>
</dbReference>
<dbReference type="Proteomes" id="UP000278807">
    <property type="component" value="Unassembled WGS sequence"/>
</dbReference>
<dbReference type="EMBL" id="UZAE01009994">
    <property type="protein sequence ID" value="VDO02911.1"/>
    <property type="molecule type" value="Genomic_DNA"/>
</dbReference>
<evidence type="ECO:0000313" key="4">
    <source>
        <dbReference type="WBParaSite" id="HNAJ_0000705501-mRNA-1"/>
    </source>
</evidence>
<dbReference type="OrthoDB" id="3249161at2759"/>
<sequence>MIKKMSTKYYSDAISNPTLQKYYAELEALALERTEVNEIVDHTQPDVEEMQKHAGKEISKFIDLISQADGDKCFASPSKKAATSLDLKELQDHVKSGTLAKLTVPTLKQCAIMRNVKSASNRKAALLAAIIDFFDA</sequence>
<dbReference type="GO" id="GO:0043564">
    <property type="term" value="C:Ku70:Ku80 complex"/>
    <property type="evidence" value="ECO:0007669"/>
    <property type="project" value="TreeGrafter"/>
</dbReference>
<reference evidence="4" key="1">
    <citation type="submission" date="2017-02" db="UniProtKB">
        <authorList>
            <consortium name="WormBaseParasite"/>
        </authorList>
    </citation>
    <scope>IDENTIFICATION</scope>
</reference>
<name>A0A0R3TJ14_RODNA</name>
<protein>
    <submittedName>
        <fullName evidence="4">Ku_C domain-containing protein</fullName>
    </submittedName>
</protein>
<dbReference type="PANTHER" id="PTHR12604:SF2">
    <property type="entry name" value="X-RAY REPAIR CROSS-COMPLEMENTING PROTEIN 6"/>
    <property type="match status" value="1"/>
</dbReference>
<dbReference type="InterPro" id="IPR036361">
    <property type="entry name" value="SAP_dom_sf"/>
</dbReference>
<keyword evidence="3" id="KW-1185">Reference proteome</keyword>
<dbReference type="GO" id="GO:0042162">
    <property type="term" value="F:telomeric DNA binding"/>
    <property type="evidence" value="ECO:0007669"/>
    <property type="project" value="TreeGrafter"/>
</dbReference>
<dbReference type="GO" id="GO:0006303">
    <property type="term" value="P:double-strand break repair via nonhomologous end joining"/>
    <property type="evidence" value="ECO:0007669"/>
    <property type="project" value="InterPro"/>
</dbReference>
<evidence type="ECO:0000259" key="1">
    <source>
        <dbReference type="Pfam" id="PF03730"/>
    </source>
</evidence>
<dbReference type="SUPFAM" id="SSF68906">
    <property type="entry name" value="SAP domain"/>
    <property type="match status" value="1"/>
</dbReference>
<dbReference type="Gene3D" id="1.10.1600.10">
    <property type="match status" value="1"/>
</dbReference>
<dbReference type="SUPFAM" id="SSF100939">
    <property type="entry name" value="SPOC domain-like"/>
    <property type="match status" value="1"/>
</dbReference>
<dbReference type="InterPro" id="IPR016194">
    <property type="entry name" value="SPOC-like_C_dom_sf"/>
</dbReference>
<dbReference type="AlphaFoldDB" id="A0A0R3TJ14"/>
<gene>
    <name evidence="2" type="ORF">HNAJ_LOCUS7051</name>
</gene>
<dbReference type="Gene3D" id="1.10.720.30">
    <property type="entry name" value="SAP domain"/>
    <property type="match status" value="1"/>
</dbReference>
<accession>A0A0R3TJ14</accession>
<dbReference type="InterPro" id="IPR005160">
    <property type="entry name" value="Ku_C"/>
</dbReference>
<proteinExistence type="predicted"/>
<dbReference type="STRING" id="102285.A0A0R3TJ14"/>
<dbReference type="GO" id="GO:0003690">
    <property type="term" value="F:double-stranded DNA binding"/>
    <property type="evidence" value="ECO:0007669"/>
    <property type="project" value="TreeGrafter"/>
</dbReference>